<evidence type="ECO:0000313" key="2">
    <source>
        <dbReference type="Proteomes" id="UP001281147"/>
    </source>
</evidence>
<sequence length="215" mass="23981">MGSSHSKQTTNDNLKASKNGNRGKSSSPNQEKHNSADSKAPLTKHVADLDISRTLSLEPNTTFGEGDTSLRQFRTRSQDEDEIRQIHITSPEGIRITSPEGIQVDELEGHSNITRPPTPPRIRRLSELIDPLEIDVDTTIRSPSGNLLAPEQFLSHPDRPRSIRERQQEIRDKVRAASRLGVEAANGDDEKPPSSGNHMTKKKSERSCRKCWCFG</sequence>
<keyword evidence="2" id="KW-1185">Reference proteome</keyword>
<comment type="caution">
    <text evidence="1">The sequence shown here is derived from an EMBL/GenBank/DDBJ whole genome shotgun (WGS) entry which is preliminary data.</text>
</comment>
<dbReference type="EMBL" id="JAUTXU010000017">
    <property type="protein sequence ID" value="KAK3721513.1"/>
    <property type="molecule type" value="Genomic_DNA"/>
</dbReference>
<proteinExistence type="predicted"/>
<reference evidence="1" key="1">
    <citation type="submission" date="2023-07" db="EMBL/GenBank/DDBJ databases">
        <title>Black Yeasts Isolated from many extreme environments.</title>
        <authorList>
            <person name="Coleine C."/>
            <person name="Stajich J.E."/>
            <person name="Selbmann L."/>
        </authorList>
    </citation>
    <scope>NUCLEOTIDE SEQUENCE</scope>
    <source>
        <strain evidence="1">CCFEE 5714</strain>
    </source>
</reference>
<name>A0ACC3NS65_9PEZI</name>
<accession>A0ACC3NS65</accession>
<dbReference type="Proteomes" id="UP001281147">
    <property type="component" value="Unassembled WGS sequence"/>
</dbReference>
<protein>
    <submittedName>
        <fullName evidence="1">Uncharacterized protein</fullName>
    </submittedName>
</protein>
<gene>
    <name evidence="1" type="ORF">LTR37_003069</name>
</gene>
<evidence type="ECO:0000313" key="1">
    <source>
        <dbReference type="EMBL" id="KAK3721513.1"/>
    </source>
</evidence>
<organism evidence="1 2">
    <name type="scientific">Vermiconidia calcicola</name>
    <dbReference type="NCBI Taxonomy" id="1690605"/>
    <lineage>
        <taxon>Eukaryota</taxon>
        <taxon>Fungi</taxon>
        <taxon>Dikarya</taxon>
        <taxon>Ascomycota</taxon>
        <taxon>Pezizomycotina</taxon>
        <taxon>Dothideomycetes</taxon>
        <taxon>Dothideomycetidae</taxon>
        <taxon>Mycosphaerellales</taxon>
        <taxon>Extremaceae</taxon>
        <taxon>Vermiconidia</taxon>
    </lineage>
</organism>